<accession>A0A1B7YRY1</accession>
<dbReference type="Proteomes" id="UP000092177">
    <property type="component" value="Chromosome 2"/>
</dbReference>
<proteinExistence type="predicted"/>
<dbReference type="VEuPathDB" id="FungiDB:CH63R_03438"/>
<dbReference type="EMBL" id="LTAN01000002">
    <property type="protein sequence ID" value="OBR14712.1"/>
    <property type="molecule type" value="Genomic_DNA"/>
</dbReference>
<dbReference type="PANTHER" id="PTHR38797">
    <property type="entry name" value="NUCLEAR PORE COMPLEX PROTEIN NUP85-RELATED"/>
    <property type="match status" value="1"/>
</dbReference>
<organism evidence="1 2">
    <name type="scientific">Colletotrichum higginsianum (strain IMI 349063)</name>
    <name type="common">Crucifer anthracnose fungus</name>
    <dbReference type="NCBI Taxonomy" id="759273"/>
    <lineage>
        <taxon>Eukaryota</taxon>
        <taxon>Fungi</taxon>
        <taxon>Dikarya</taxon>
        <taxon>Ascomycota</taxon>
        <taxon>Pezizomycotina</taxon>
        <taxon>Sordariomycetes</taxon>
        <taxon>Hypocreomycetidae</taxon>
        <taxon>Glomerellales</taxon>
        <taxon>Glomerellaceae</taxon>
        <taxon>Colletotrichum</taxon>
        <taxon>Colletotrichum destructivum species complex</taxon>
    </lineage>
</organism>
<dbReference type="RefSeq" id="XP_018163229.1">
    <property type="nucleotide sequence ID" value="XM_018298413.1"/>
</dbReference>
<dbReference type="InterPro" id="IPR022085">
    <property type="entry name" value="OpdG"/>
</dbReference>
<evidence type="ECO:0000313" key="1">
    <source>
        <dbReference type="EMBL" id="OBR14712.1"/>
    </source>
</evidence>
<evidence type="ECO:0000313" key="2">
    <source>
        <dbReference type="Proteomes" id="UP000092177"/>
    </source>
</evidence>
<sequence>MAYEIDLSVLEEQDATESQKEIVEILRAHLHGEGSRHTSSSELADAIQQLGATKASRDAASDFLWHLWMVVVDFAYLIPPDHPWQGTLIGAIQTLRQTGGLIVATEETKEPLLWKDLPHLAEYMLDKWFDPTELDEWTLDNVAAWKNLNSFAAGLTTEDFAPWLNFPVWQLQSALDESPDKGIILESRLWVATEWVIRCGSLVFQDMISSRPHDDAVEEATEGQGLGKLRLWKKRFSELFEDKERLGLDTVLVNRIEQTIKQMEEFETAGQVQ</sequence>
<reference evidence="2" key="1">
    <citation type="journal article" date="2017" name="BMC Genomics">
        <title>Gapless genome assembly of Colletotrichum higginsianum reveals chromosome structure and association of transposable elements with secondary metabolite gene clusters.</title>
        <authorList>
            <person name="Dallery J.-F."/>
            <person name="Lapalu N."/>
            <person name="Zampounis A."/>
            <person name="Pigne S."/>
            <person name="Luyten I."/>
            <person name="Amselem J."/>
            <person name="Wittenberg A.H.J."/>
            <person name="Zhou S."/>
            <person name="de Queiroz M.V."/>
            <person name="Robin G.P."/>
            <person name="Auger A."/>
            <person name="Hainaut M."/>
            <person name="Henrissat B."/>
            <person name="Kim K.-T."/>
            <person name="Lee Y.-H."/>
            <person name="Lespinet O."/>
            <person name="Schwartz D.C."/>
            <person name="Thon M.R."/>
            <person name="O'Connell R.J."/>
        </authorList>
    </citation>
    <scope>NUCLEOTIDE SEQUENCE [LARGE SCALE GENOMIC DNA]</scope>
    <source>
        <strain evidence="2">IMI 349063</strain>
    </source>
</reference>
<name>A0A1B7YRY1_COLHI</name>
<dbReference type="PANTHER" id="PTHR38797:SF4">
    <property type="entry name" value="NUCLEAR PORE COMPLEX PROTEIN NUP85"/>
    <property type="match status" value="1"/>
</dbReference>
<comment type="caution">
    <text evidence="1">The sequence shown here is derived from an EMBL/GenBank/DDBJ whole genome shotgun (WGS) entry which is preliminary data.</text>
</comment>
<dbReference type="KEGG" id="chig:CH63R_03438"/>
<dbReference type="GeneID" id="28862520"/>
<protein>
    <submittedName>
        <fullName evidence="1">Uncharacterized protein</fullName>
    </submittedName>
</protein>
<gene>
    <name evidence="1" type="ORF">CH63R_03438</name>
</gene>
<dbReference type="OrthoDB" id="3350591at2759"/>
<dbReference type="AlphaFoldDB" id="A0A1B7YRY1"/>
<dbReference type="Pfam" id="PF12311">
    <property type="entry name" value="DUF3632"/>
    <property type="match status" value="1"/>
</dbReference>
<dbReference type="InterPro" id="IPR053204">
    <property type="entry name" value="Oxopyrrolidines_Biosynth-assoc"/>
</dbReference>
<keyword evidence="2" id="KW-1185">Reference proteome</keyword>